<name>A0ACB9G0Q6_9ASTR</name>
<sequence length="85" mass="9143">MSCDFPFLAFLASTVASPTVTSSVEDYCVDLLPFSTHVTPHVPDPVIQAHDVPATSQSKVTASFQDNVSEDALFDQGMLITPLML</sequence>
<evidence type="ECO:0000313" key="1">
    <source>
        <dbReference type="EMBL" id="KAI3776773.1"/>
    </source>
</evidence>
<keyword evidence="2" id="KW-1185">Reference proteome</keyword>
<accession>A0ACB9G0Q6</accession>
<comment type="caution">
    <text evidence="1">The sequence shown here is derived from an EMBL/GenBank/DDBJ whole genome shotgun (WGS) entry which is preliminary data.</text>
</comment>
<protein>
    <submittedName>
        <fullName evidence="1">Uncharacterized protein</fullName>
    </submittedName>
</protein>
<evidence type="ECO:0000313" key="2">
    <source>
        <dbReference type="Proteomes" id="UP001056120"/>
    </source>
</evidence>
<organism evidence="1 2">
    <name type="scientific">Smallanthus sonchifolius</name>
    <dbReference type="NCBI Taxonomy" id="185202"/>
    <lineage>
        <taxon>Eukaryota</taxon>
        <taxon>Viridiplantae</taxon>
        <taxon>Streptophyta</taxon>
        <taxon>Embryophyta</taxon>
        <taxon>Tracheophyta</taxon>
        <taxon>Spermatophyta</taxon>
        <taxon>Magnoliopsida</taxon>
        <taxon>eudicotyledons</taxon>
        <taxon>Gunneridae</taxon>
        <taxon>Pentapetalae</taxon>
        <taxon>asterids</taxon>
        <taxon>campanulids</taxon>
        <taxon>Asterales</taxon>
        <taxon>Asteraceae</taxon>
        <taxon>Asteroideae</taxon>
        <taxon>Heliantheae alliance</taxon>
        <taxon>Millerieae</taxon>
        <taxon>Smallanthus</taxon>
    </lineage>
</organism>
<gene>
    <name evidence="1" type="ORF">L1987_46562</name>
</gene>
<dbReference type="Proteomes" id="UP001056120">
    <property type="component" value="Linkage Group LG15"/>
</dbReference>
<proteinExistence type="predicted"/>
<dbReference type="EMBL" id="CM042032">
    <property type="protein sequence ID" value="KAI3776773.1"/>
    <property type="molecule type" value="Genomic_DNA"/>
</dbReference>
<reference evidence="2" key="1">
    <citation type="journal article" date="2022" name="Mol. Ecol. Resour.">
        <title>The genomes of chicory, endive, great burdock and yacon provide insights into Asteraceae palaeo-polyploidization history and plant inulin production.</title>
        <authorList>
            <person name="Fan W."/>
            <person name="Wang S."/>
            <person name="Wang H."/>
            <person name="Wang A."/>
            <person name="Jiang F."/>
            <person name="Liu H."/>
            <person name="Zhao H."/>
            <person name="Xu D."/>
            <person name="Zhang Y."/>
        </authorList>
    </citation>
    <scope>NUCLEOTIDE SEQUENCE [LARGE SCALE GENOMIC DNA]</scope>
    <source>
        <strain evidence="2">cv. Yunnan</strain>
    </source>
</reference>
<reference evidence="1 2" key="2">
    <citation type="journal article" date="2022" name="Mol. Ecol. Resour.">
        <title>The genomes of chicory, endive, great burdock and yacon provide insights into Asteraceae paleo-polyploidization history and plant inulin production.</title>
        <authorList>
            <person name="Fan W."/>
            <person name="Wang S."/>
            <person name="Wang H."/>
            <person name="Wang A."/>
            <person name="Jiang F."/>
            <person name="Liu H."/>
            <person name="Zhao H."/>
            <person name="Xu D."/>
            <person name="Zhang Y."/>
        </authorList>
    </citation>
    <scope>NUCLEOTIDE SEQUENCE [LARGE SCALE GENOMIC DNA]</scope>
    <source>
        <strain evidence="2">cv. Yunnan</strain>
        <tissue evidence="1">Leaves</tissue>
    </source>
</reference>